<sequence length="471" mass="54077">MIAIKQHPLQALQEACEQAKKEGKPRLVSFVKRINPYDPLALFCNGRKMFYGERFIWMDAARQYTFIGLNHLHVMTTKRNQDRYRSIEKQWKRFIDQSVHKKDMFPTGTGPLLFGGFSFDPQKEQTNLWREFPSGKFIVPQFLYTAIEHEAYFTINVLVTEKNRAAEIVHWLKRVEETLFGENNRELNPFPSKMLHQEEVEPIKWKEAVDEATKRIQRGEIEKVVLARELRASFSQPLPNEYVLQRLMAEQPTSYIFAFESGDDCFIGASPERLVKREQEDVFSTCLAGSIRRGKSEEEDERLGQELLSDEKNLVEHEVVVHMIKEAMMESCKNIEAPSSPGLYKTKHIQHLYTPVKGKIKSGMSLFSLVERLHPTPALGGYPQKKAKQVIRELELLDRGWYGSPLGWLDSRGNGEFIVGIRSGLLQKNEASLFAGCGIVAESDPESEYKETKIKFNPMLSALGGAIHDIH</sequence>
<evidence type="ECO:0000256" key="3">
    <source>
        <dbReference type="ARBA" id="ARBA00023235"/>
    </source>
</evidence>
<name>A0ABV8B6B4_9BACI</name>
<dbReference type="InterPro" id="IPR004561">
    <property type="entry name" value="IsoChor_synthase"/>
</dbReference>
<proteinExistence type="inferred from homology"/>
<evidence type="ECO:0000256" key="2">
    <source>
        <dbReference type="ARBA" id="ARBA00005297"/>
    </source>
</evidence>
<comment type="cofactor">
    <cofactor evidence="4">
        <name>Mg(2+)</name>
        <dbReference type="ChEBI" id="CHEBI:18420"/>
    </cofactor>
</comment>
<evidence type="ECO:0000313" key="7">
    <source>
        <dbReference type="Proteomes" id="UP001595752"/>
    </source>
</evidence>
<feature type="active site" description="Proton acceptor" evidence="4">
    <location>
        <position position="223"/>
    </location>
</feature>
<dbReference type="Proteomes" id="UP001595752">
    <property type="component" value="Unassembled WGS sequence"/>
</dbReference>
<dbReference type="HAMAP" id="MF_01935">
    <property type="entry name" value="MenF"/>
    <property type="match status" value="1"/>
</dbReference>
<accession>A0ABV8B6B4</accession>
<feature type="binding site" evidence="4">
    <location>
        <position position="316"/>
    </location>
    <ligand>
        <name>Mg(2+)</name>
        <dbReference type="ChEBI" id="CHEBI:18420"/>
    </ligand>
</feature>
<dbReference type="EMBL" id="JBHRZT010000059">
    <property type="protein sequence ID" value="MFC3884714.1"/>
    <property type="molecule type" value="Genomic_DNA"/>
</dbReference>
<reference evidence="7" key="1">
    <citation type="journal article" date="2019" name="Int. J. Syst. Evol. Microbiol.">
        <title>The Global Catalogue of Microorganisms (GCM) 10K type strain sequencing project: providing services to taxonomists for standard genome sequencing and annotation.</title>
        <authorList>
            <consortium name="The Broad Institute Genomics Platform"/>
            <consortium name="The Broad Institute Genome Sequencing Center for Infectious Disease"/>
            <person name="Wu L."/>
            <person name="Ma J."/>
        </authorList>
    </citation>
    <scope>NUCLEOTIDE SEQUENCE [LARGE SCALE GENOMIC DNA]</scope>
    <source>
        <strain evidence="7">CCUG 61889</strain>
    </source>
</reference>
<dbReference type="InterPro" id="IPR015890">
    <property type="entry name" value="Chorismate_C"/>
</dbReference>
<gene>
    <name evidence="4" type="primary">menF</name>
    <name evidence="6" type="ORF">ACFOU2_15020</name>
</gene>
<dbReference type="NCBIfam" id="TIGR00543">
    <property type="entry name" value="isochor_syn"/>
    <property type="match status" value="1"/>
</dbReference>
<dbReference type="SUPFAM" id="SSF56322">
    <property type="entry name" value="ADC synthase"/>
    <property type="match status" value="1"/>
</dbReference>
<dbReference type="InterPro" id="IPR005801">
    <property type="entry name" value="ADC_synthase"/>
</dbReference>
<evidence type="ECO:0000256" key="4">
    <source>
        <dbReference type="HAMAP-Rule" id="MF_01935"/>
    </source>
</evidence>
<feature type="domain" description="Chorismate-utilising enzyme C-terminal" evidence="5">
    <location>
        <begin position="204"/>
        <end position="455"/>
    </location>
</feature>
<dbReference type="Pfam" id="PF00425">
    <property type="entry name" value="Chorismate_bind"/>
    <property type="match status" value="1"/>
</dbReference>
<keyword evidence="7" id="KW-1185">Reference proteome</keyword>
<comment type="caution">
    <text evidence="6">The sequence shown here is derived from an EMBL/GenBank/DDBJ whole genome shotgun (WGS) entry which is preliminary data.</text>
</comment>
<keyword evidence="4" id="KW-0460">Magnesium</keyword>
<dbReference type="PANTHER" id="PTHR42839">
    <property type="entry name" value="ISOCHORISMATE SYNTHASE ENTC"/>
    <property type="match status" value="1"/>
</dbReference>
<protein>
    <recommendedName>
        <fullName evidence="4">Isochorismate synthase MenF</fullName>
        <ecNumber evidence="4">5.4.4.2</ecNumber>
    </recommendedName>
    <alternativeName>
        <fullName evidence="4">Isochorismate mutase</fullName>
    </alternativeName>
</protein>
<organism evidence="6 7">
    <name type="scientific">Bacillus songklensis</name>
    <dbReference type="NCBI Taxonomy" id="1069116"/>
    <lineage>
        <taxon>Bacteria</taxon>
        <taxon>Bacillati</taxon>
        <taxon>Bacillota</taxon>
        <taxon>Bacilli</taxon>
        <taxon>Bacillales</taxon>
        <taxon>Bacillaceae</taxon>
        <taxon>Bacillus</taxon>
    </lineage>
</organism>
<dbReference type="Gene3D" id="3.60.120.10">
    <property type="entry name" value="Anthranilate synthase"/>
    <property type="match status" value="1"/>
</dbReference>
<evidence type="ECO:0000313" key="6">
    <source>
        <dbReference type="EMBL" id="MFC3884714.1"/>
    </source>
</evidence>
<comment type="pathway">
    <text evidence="4">Quinol/quinone metabolism; menaquinone biosynthesis.</text>
</comment>
<dbReference type="PANTHER" id="PTHR42839:SF1">
    <property type="entry name" value="ISOCHORISMATE SYNTHASE MENF"/>
    <property type="match status" value="1"/>
</dbReference>
<dbReference type="RefSeq" id="WP_377916454.1">
    <property type="nucleotide sequence ID" value="NZ_JBHRZT010000059.1"/>
</dbReference>
<keyword evidence="4" id="KW-0479">Metal-binding</keyword>
<evidence type="ECO:0000256" key="1">
    <source>
        <dbReference type="ARBA" id="ARBA00000799"/>
    </source>
</evidence>
<comment type="function">
    <text evidence="4">Catalyzes the conversion of chorismate to isochorismate.</text>
</comment>
<feature type="binding site" evidence="4">
    <location>
        <position position="451"/>
    </location>
    <ligand>
        <name>Mg(2+)</name>
        <dbReference type="ChEBI" id="CHEBI:18420"/>
    </ligand>
</feature>
<evidence type="ECO:0000259" key="5">
    <source>
        <dbReference type="Pfam" id="PF00425"/>
    </source>
</evidence>
<keyword evidence="3 4" id="KW-0413">Isomerase</keyword>
<comment type="similarity">
    <text evidence="2 4">Belongs to the isochorismate synthase family.</text>
</comment>
<dbReference type="EC" id="5.4.4.2" evidence="4"/>
<dbReference type="InterPro" id="IPR034681">
    <property type="entry name" value="MenF"/>
</dbReference>
<keyword evidence="4" id="KW-0474">Menaquinone biosynthesis</keyword>
<comment type="catalytic activity">
    <reaction evidence="1 4">
        <text>chorismate = isochorismate</text>
        <dbReference type="Rhea" id="RHEA:18985"/>
        <dbReference type="ChEBI" id="CHEBI:29748"/>
        <dbReference type="ChEBI" id="CHEBI:29780"/>
        <dbReference type="EC" id="5.4.4.2"/>
    </reaction>
</comment>
<comment type="pathway">
    <text evidence="4">Quinol/quinone metabolism; 1,4-dihydroxy-2-naphthoate biosynthesis; 1,4-dihydroxy-2-naphthoate from chorismate: step 1/7.</text>
</comment>
<feature type="active site" description="Proton donor" evidence="4">
    <location>
        <position position="272"/>
    </location>
</feature>